<accession>A0A2U3NFY8</accession>
<dbReference type="Proteomes" id="UP000241595">
    <property type="component" value="Unassembled WGS sequence"/>
</dbReference>
<proteinExistence type="inferred from homology"/>
<organism evidence="4 5">
    <name type="scientific">Mycobacterium terramassiliense</name>
    <dbReference type="NCBI Taxonomy" id="1841859"/>
    <lineage>
        <taxon>Bacteria</taxon>
        <taxon>Bacillati</taxon>
        <taxon>Actinomycetota</taxon>
        <taxon>Actinomycetes</taxon>
        <taxon>Mycobacteriales</taxon>
        <taxon>Mycobacteriaceae</taxon>
        <taxon>Mycobacterium</taxon>
    </lineage>
</organism>
<dbReference type="InterPro" id="IPR022171">
    <property type="entry name" value="PPE_C"/>
</dbReference>
<dbReference type="AlphaFoldDB" id="A0A2U3NFY8"/>
<reference evidence="4 5" key="1">
    <citation type="submission" date="2017-01" db="EMBL/GenBank/DDBJ databases">
        <authorList>
            <consortium name="Urmite Genomes"/>
        </authorList>
    </citation>
    <scope>NUCLEOTIDE SEQUENCE [LARGE SCALE GENOMIC DNA]</scope>
    <source>
        <strain evidence="4 5">AB308</strain>
    </source>
</reference>
<dbReference type="EMBL" id="FTRV01000015">
    <property type="protein sequence ID" value="SPM30333.1"/>
    <property type="molecule type" value="Genomic_DNA"/>
</dbReference>
<dbReference type="Gene3D" id="1.20.1260.20">
    <property type="entry name" value="PPE superfamily"/>
    <property type="match status" value="1"/>
</dbReference>
<sequence>MVNLSVLPPEVNSALIYSAPGWEKLGAAASEWECFATGFHLIAVSFKATFAGLITNWPGPAGIWMAGAAAHYASRMTVLAAQAAGACANAKAAEKTSKTVFGMAVPPLVIAANRSWLATLATHNLLGQNAHAIAVTEAHYLEMWAQDAVTMNGYVTAFHSEVKTSLSSKPALATTYSTTSTTTAADDCLSAIFASRVTEIRWALGSLLAEGWLLDNVGQLPSGGAASPRSPGGGPSDAASASEGLAMYPIGMLVQAARMSPTGAAELSAKGNGLFNGFGRLVDYVSGSRAERGSDQPTAWVADVSAQMARALTMGALSIPPAWLSAAPEVGHSPSQLPCAVGRGALTVL</sequence>
<feature type="domain" description="PPE family C-terminal" evidence="3">
    <location>
        <begin position="305"/>
        <end position="339"/>
    </location>
</feature>
<dbReference type="Pfam" id="PF12484">
    <property type="entry name" value="PPE-SVP"/>
    <property type="match status" value="1"/>
</dbReference>
<dbReference type="GO" id="GO:0052572">
    <property type="term" value="P:response to host immune response"/>
    <property type="evidence" value="ECO:0007669"/>
    <property type="project" value="TreeGrafter"/>
</dbReference>
<dbReference type="InterPro" id="IPR000030">
    <property type="entry name" value="PPE_dom"/>
</dbReference>
<evidence type="ECO:0000313" key="5">
    <source>
        <dbReference type="Proteomes" id="UP000241595"/>
    </source>
</evidence>
<dbReference type="Pfam" id="PF00823">
    <property type="entry name" value="PPE"/>
    <property type="match status" value="1"/>
</dbReference>
<dbReference type="SUPFAM" id="SSF140459">
    <property type="entry name" value="PE/PPE dimer-like"/>
    <property type="match status" value="1"/>
</dbReference>
<dbReference type="InterPro" id="IPR038332">
    <property type="entry name" value="PPE_sf"/>
</dbReference>
<evidence type="ECO:0000313" key="4">
    <source>
        <dbReference type="EMBL" id="SPM30333.1"/>
    </source>
</evidence>
<name>A0A2U3NFY8_9MYCO</name>
<evidence type="ECO:0000259" key="3">
    <source>
        <dbReference type="Pfam" id="PF12484"/>
    </source>
</evidence>
<protein>
    <submittedName>
        <fullName evidence="4">Mycobacterium terramassiliense ORFan</fullName>
    </submittedName>
</protein>
<keyword evidence="5" id="KW-1185">Reference proteome</keyword>
<feature type="domain" description="PPE" evidence="2">
    <location>
        <begin position="6"/>
        <end position="157"/>
    </location>
</feature>
<dbReference type="PANTHER" id="PTHR46766">
    <property type="entry name" value="GLUTAMINE-RICH PROTEIN 2"/>
    <property type="match status" value="1"/>
</dbReference>
<dbReference type="PANTHER" id="PTHR46766:SF1">
    <property type="entry name" value="GLUTAMINE-RICH PROTEIN 2"/>
    <property type="match status" value="1"/>
</dbReference>
<dbReference type="OrthoDB" id="4686419at2"/>
<evidence type="ECO:0000259" key="2">
    <source>
        <dbReference type="Pfam" id="PF00823"/>
    </source>
</evidence>
<comment type="similarity">
    <text evidence="1">Belongs to the mycobacterial PPE family.</text>
</comment>
<gene>
    <name evidence="4" type="ORF">MTAB308_3836</name>
</gene>
<evidence type="ECO:0000256" key="1">
    <source>
        <dbReference type="ARBA" id="ARBA00010652"/>
    </source>
</evidence>